<dbReference type="Gene3D" id="3.90.950.20">
    <property type="entry name" value="CinA-like"/>
    <property type="match status" value="1"/>
</dbReference>
<evidence type="ECO:0000313" key="2">
    <source>
        <dbReference type="EMBL" id="KRO72723.1"/>
    </source>
</evidence>
<gene>
    <name evidence="2" type="ORF">ABR69_08330</name>
</gene>
<dbReference type="AlphaFoldDB" id="A0A0R2SJA0"/>
<feature type="domain" description="CinA C-terminal" evidence="1">
    <location>
        <begin position="1"/>
        <end position="125"/>
    </location>
</feature>
<dbReference type="EMBL" id="LIBB01000050">
    <property type="protein sequence ID" value="KRO72723.1"/>
    <property type="molecule type" value="Genomic_DNA"/>
</dbReference>
<dbReference type="InterPro" id="IPR036653">
    <property type="entry name" value="CinA-like_C"/>
</dbReference>
<dbReference type="Proteomes" id="UP000051934">
    <property type="component" value="Unassembled WGS sequence"/>
</dbReference>
<accession>A0A0R2SJA0</accession>
<name>A0A0R2SJA0_9GAMM</name>
<evidence type="ECO:0000313" key="3">
    <source>
        <dbReference type="Proteomes" id="UP000051934"/>
    </source>
</evidence>
<reference evidence="2 3" key="1">
    <citation type="submission" date="2015-10" db="EMBL/GenBank/DDBJ databases">
        <title>Metagenome-Assembled Genomes uncover a global brackish microbiome.</title>
        <authorList>
            <person name="Hugerth L.W."/>
            <person name="Larsson J."/>
            <person name="Alneberg J."/>
            <person name="Lindh M.V."/>
            <person name="Legrand C."/>
            <person name="Pinhassi J."/>
            <person name="Andersson A.F."/>
        </authorList>
    </citation>
    <scope>NUCLEOTIDE SEQUENCE [LARGE SCALE GENOMIC DNA]</scope>
    <source>
        <strain evidence="2">BACL4 MAG-120507-bin80</strain>
    </source>
</reference>
<dbReference type="Pfam" id="PF02464">
    <property type="entry name" value="CinA"/>
    <property type="match status" value="1"/>
</dbReference>
<dbReference type="InterPro" id="IPR008136">
    <property type="entry name" value="CinA_C"/>
</dbReference>
<organism evidence="2 3">
    <name type="scientific">OM182 bacterium BACL3 MAG-120507-bin80</name>
    <dbReference type="NCBI Taxonomy" id="1655577"/>
    <lineage>
        <taxon>Bacteria</taxon>
        <taxon>Pseudomonadati</taxon>
        <taxon>Pseudomonadota</taxon>
        <taxon>Gammaproteobacteria</taxon>
        <taxon>OMG group</taxon>
        <taxon>OM182 clade</taxon>
    </lineage>
</organism>
<comment type="caution">
    <text evidence="2">The sequence shown here is derived from an EMBL/GenBank/DDBJ whole genome shotgun (WGS) entry which is preliminary data.</text>
</comment>
<proteinExistence type="predicted"/>
<evidence type="ECO:0000259" key="1">
    <source>
        <dbReference type="Pfam" id="PF02464"/>
    </source>
</evidence>
<dbReference type="SUPFAM" id="SSF142433">
    <property type="entry name" value="CinA-like"/>
    <property type="match status" value="1"/>
</dbReference>
<protein>
    <recommendedName>
        <fullName evidence="1">CinA C-terminal domain-containing protein</fullName>
    </recommendedName>
</protein>
<sequence>MISASLLSVPGASRYFKGGAVIYTAKSRLAFLDLNRERTRQLSPLTEEMALEFAIAARAKLDTTWGIAELGVAGPGGTPYSDVIGISVIALSGPIDATVTIKTNSDNRAGNMATFTDRALQLLVDSLRSIKSIS</sequence>